<evidence type="ECO:0000313" key="1">
    <source>
        <dbReference type="EMBL" id="MED6290561.1"/>
    </source>
</evidence>
<keyword evidence="2" id="KW-1185">Reference proteome</keyword>
<feature type="non-terminal residue" evidence="1">
    <location>
        <position position="1"/>
    </location>
</feature>
<dbReference type="EMBL" id="JAHUTJ010066643">
    <property type="protein sequence ID" value="MED6290561.1"/>
    <property type="molecule type" value="Genomic_DNA"/>
</dbReference>
<protein>
    <submittedName>
        <fullName evidence="1">Uncharacterized protein</fullName>
    </submittedName>
</protein>
<gene>
    <name evidence="1" type="ORF">CHARACLAT_014305</name>
</gene>
<comment type="caution">
    <text evidence="1">The sequence shown here is derived from an EMBL/GenBank/DDBJ whole genome shotgun (WGS) entry which is preliminary data.</text>
</comment>
<name>A0ABU7EU55_9TELE</name>
<sequence>ILRKDRDVPFSMESRWDTSKLFWIVCEMSDDFLEASSMTGFPGYRVDFTMRLTVTHRFQQRLWCIV</sequence>
<reference evidence="1 2" key="1">
    <citation type="submission" date="2021-06" db="EMBL/GenBank/DDBJ databases">
        <authorList>
            <person name="Palmer J.M."/>
        </authorList>
    </citation>
    <scope>NUCLEOTIDE SEQUENCE [LARGE SCALE GENOMIC DNA]</scope>
    <source>
        <strain evidence="1 2">CL_MEX2019</strain>
        <tissue evidence="1">Muscle</tissue>
    </source>
</reference>
<evidence type="ECO:0000313" key="2">
    <source>
        <dbReference type="Proteomes" id="UP001352852"/>
    </source>
</evidence>
<organism evidence="1 2">
    <name type="scientific">Characodon lateralis</name>
    <dbReference type="NCBI Taxonomy" id="208331"/>
    <lineage>
        <taxon>Eukaryota</taxon>
        <taxon>Metazoa</taxon>
        <taxon>Chordata</taxon>
        <taxon>Craniata</taxon>
        <taxon>Vertebrata</taxon>
        <taxon>Euteleostomi</taxon>
        <taxon>Actinopterygii</taxon>
        <taxon>Neopterygii</taxon>
        <taxon>Teleostei</taxon>
        <taxon>Neoteleostei</taxon>
        <taxon>Acanthomorphata</taxon>
        <taxon>Ovalentaria</taxon>
        <taxon>Atherinomorphae</taxon>
        <taxon>Cyprinodontiformes</taxon>
        <taxon>Goodeidae</taxon>
        <taxon>Characodon</taxon>
    </lineage>
</organism>
<proteinExistence type="predicted"/>
<dbReference type="Proteomes" id="UP001352852">
    <property type="component" value="Unassembled WGS sequence"/>
</dbReference>
<accession>A0ABU7EU55</accession>